<name>A0A8S9NEX1_BRACR</name>
<keyword evidence="7 10" id="KW-1133">Transmembrane helix</keyword>
<evidence type="ECO:0000256" key="3">
    <source>
        <dbReference type="ARBA" id="ARBA00005227"/>
    </source>
</evidence>
<dbReference type="AlphaFoldDB" id="A0A8S9NEX1"/>
<sequence>MRVLKNDFMKYAQDEEAADDQEETGWKYIHGDVFRFPKYKSVFAASLGSGTQLFTLTIFIFMLSLVGVFYPYNRGALFTALVVIYALTSGIAGYTASSFYCQLEGKNWSSKLQSAPLSIPGRSRNSHGTGVLYLRWPWRVFFLSVPSTSSCTTSLPVFGVTGSTPFTASSSSTVPQTVTDVTANAYIVNHQDASFQSEHGFPTVVQYADSRIKIRLVSSLPSLSLPIRITLSRIVTALDNHPVTARLTVPAINLAFHCLAESVQLSPTSSTAMFGQTVSP</sequence>
<feature type="transmembrane region" description="Helical" evidence="10">
    <location>
        <begin position="76"/>
        <end position="101"/>
    </location>
</feature>
<dbReference type="GO" id="GO:0010008">
    <property type="term" value="C:endosome membrane"/>
    <property type="evidence" value="ECO:0007669"/>
    <property type="project" value="UniProtKB-SubCell"/>
</dbReference>
<keyword evidence="9 10" id="KW-0472">Membrane</keyword>
<dbReference type="GO" id="GO:0000139">
    <property type="term" value="C:Golgi membrane"/>
    <property type="evidence" value="ECO:0007669"/>
    <property type="project" value="UniProtKB-SubCell"/>
</dbReference>
<keyword evidence="6" id="KW-0967">Endosome</keyword>
<gene>
    <name evidence="11" type="ORF">F2Q69_00041872</name>
</gene>
<dbReference type="EMBL" id="QGKX02001621">
    <property type="protein sequence ID" value="KAF3499533.1"/>
    <property type="molecule type" value="Genomic_DNA"/>
</dbReference>
<comment type="caution">
    <text evidence="11">The sequence shown here is derived from an EMBL/GenBank/DDBJ whole genome shotgun (WGS) entry which is preliminary data.</text>
</comment>
<proteinExistence type="inferred from homology"/>
<evidence type="ECO:0000256" key="6">
    <source>
        <dbReference type="ARBA" id="ARBA00022753"/>
    </source>
</evidence>
<comment type="subcellular location">
    <subcellularLocation>
        <location evidence="1">Endosome membrane</location>
        <topology evidence="1">Multi-pass membrane protein</topology>
    </subcellularLocation>
    <subcellularLocation>
        <location evidence="2">Golgi apparatus membrane</location>
        <topology evidence="2">Multi-pass membrane protein</topology>
    </subcellularLocation>
</comment>
<organism evidence="11 12">
    <name type="scientific">Brassica cretica</name>
    <name type="common">Mustard</name>
    <dbReference type="NCBI Taxonomy" id="69181"/>
    <lineage>
        <taxon>Eukaryota</taxon>
        <taxon>Viridiplantae</taxon>
        <taxon>Streptophyta</taxon>
        <taxon>Embryophyta</taxon>
        <taxon>Tracheophyta</taxon>
        <taxon>Spermatophyta</taxon>
        <taxon>Magnoliopsida</taxon>
        <taxon>eudicotyledons</taxon>
        <taxon>Gunneridae</taxon>
        <taxon>Pentapetalae</taxon>
        <taxon>rosids</taxon>
        <taxon>malvids</taxon>
        <taxon>Brassicales</taxon>
        <taxon>Brassicaceae</taxon>
        <taxon>Brassiceae</taxon>
        <taxon>Brassica</taxon>
    </lineage>
</organism>
<keyword evidence="8" id="KW-0333">Golgi apparatus</keyword>
<feature type="transmembrane region" description="Helical" evidence="10">
    <location>
        <begin position="42"/>
        <end position="70"/>
    </location>
</feature>
<evidence type="ECO:0000256" key="10">
    <source>
        <dbReference type="RuleBase" id="RU363079"/>
    </source>
</evidence>
<evidence type="ECO:0000256" key="8">
    <source>
        <dbReference type="ARBA" id="ARBA00023034"/>
    </source>
</evidence>
<keyword evidence="4 10" id="KW-0812">Transmembrane</keyword>
<keyword evidence="5" id="KW-0732">Signal</keyword>
<dbReference type="InterPro" id="IPR004240">
    <property type="entry name" value="EMP70"/>
</dbReference>
<evidence type="ECO:0000313" key="12">
    <source>
        <dbReference type="Proteomes" id="UP000712600"/>
    </source>
</evidence>
<evidence type="ECO:0000256" key="2">
    <source>
        <dbReference type="ARBA" id="ARBA00004653"/>
    </source>
</evidence>
<reference evidence="11" key="1">
    <citation type="submission" date="2019-12" db="EMBL/GenBank/DDBJ databases">
        <title>Genome sequencing and annotation of Brassica cretica.</title>
        <authorList>
            <person name="Studholme D.J."/>
            <person name="Sarris P."/>
        </authorList>
    </citation>
    <scope>NUCLEOTIDE SEQUENCE</scope>
    <source>
        <strain evidence="11">PFS-109/04</strain>
        <tissue evidence="11">Leaf</tissue>
    </source>
</reference>
<comment type="caution">
    <text evidence="10">Lacks conserved residue(s) required for the propagation of feature annotation.</text>
</comment>
<evidence type="ECO:0000256" key="4">
    <source>
        <dbReference type="ARBA" id="ARBA00022692"/>
    </source>
</evidence>
<dbReference type="PANTHER" id="PTHR10766:SF166">
    <property type="entry name" value="TRANSMEMBRANE 9 SUPERFAMILY MEMBER"/>
    <property type="match status" value="1"/>
</dbReference>
<evidence type="ECO:0000256" key="5">
    <source>
        <dbReference type="ARBA" id="ARBA00022729"/>
    </source>
</evidence>
<dbReference type="GO" id="GO:0072657">
    <property type="term" value="P:protein localization to membrane"/>
    <property type="evidence" value="ECO:0007669"/>
    <property type="project" value="TreeGrafter"/>
</dbReference>
<evidence type="ECO:0000256" key="9">
    <source>
        <dbReference type="ARBA" id="ARBA00023136"/>
    </source>
</evidence>
<dbReference type="Pfam" id="PF02990">
    <property type="entry name" value="EMP70"/>
    <property type="match status" value="1"/>
</dbReference>
<evidence type="ECO:0000256" key="7">
    <source>
        <dbReference type="ARBA" id="ARBA00022989"/>
    </source>
</evidence>
<evidence type="ECO:0000313" key="11">
    <source>
        <dbReference type="EMBL" id="KAF3499533.1"/>
    </source>
</evidence>
<comment type="similarity">
    <text evidence="3 10">Belongs to the nonaspanin (TM9SF) (TC 9.A.2) family.</text>
</comment>
<protein>
    <recommendedName>
        <fullName evidence="10">Transmembrane 9 superfamily member</fullName>
    </recommendedName>
</protein>
<dbReference type="PANTHER" id="PTHR10766">
    <property type="entry name" value="TRANSMEMBRANE 9 SUPERFAMILY PROTEIN"/>
    <property type="match status" value="1"/>
</dbReference>
<evidence type="ECO:0000256" key="1">
    <source>
        <dbReference type="ARBA" id="ARBA00004337"/>
    </source>
</evidence>
<dbReference type="Proteomes" id="UP000712600">
    <property type="component" value="Unassembled WGS sequence"/>
</dbReference>
<accession>A0A8S9NEX1</accession>